<feature type="region of interest" description="Disordered" evidence="1">
    <location>
        <begin position="216"/>
        <end position="264"/>
    </location>
</feature>
<reference evidence="3" key="1">
    <citation type="journal article" date="2023" name="Commun. Biol.">
        <title>Genome analysis of Parmales, the sister group of diatoms, reveals the evolutionary specialization of diatoms from phago-mixotrophs to photoautotrophs.</title>
        <authorList>
            <person name="Ban H."/>
            <person name="Sato S."/>
            <person name="Yoshikawa S."/>
            <person name="Yamada K."/>
            <person name="Nakamura Y."/>
            <person name="Ichinomiya M."/>
            <person name="Sato N."/>
            <person name="Blanc-Mathieu R."/>
            <person name="Endo H."/>
            <person name="Kuwata A."/>
            <person name="Ogata H."/>
        </authorList>
    </citation>
    <scope>NUCLEOTIDE SEQUENCE [LARGE SCALE GENOMIC DNA]</scope>
</reference>
<sequence length="449" mass="49695">MHQKTLRKLLTEVYPNVPGGNNEVRILGLSSAKEHKRGVIVDSEKLRDRANCNLEEEQGLLRCVTSQFAMHCLTVFPDLIIINVNALHTNAIDHIPTGINFILQLISVMNEVPFRHLTFHISCFSAYAYDCFHHSHISTPIHSLSSMESARFHIGHIISRSPYAASYGARKGFPGWLDDVIPFRAFLQDMRVNQPLMYQLLEEHIFPGGVAIAGKRSTSPPDLVSPNTGPFDEPAKTLQNPHNNPAHNGQGGGPNGGGYYGSDEVSQLLTPSARAENRVYEYHKAEETLKAQGWGKDGGSATHQKTEATLQAQGWGKDGGSATHQKREETLKAQGWGKDGGSATHHKAEETLKAQGWGKDGGSATHQKREETLKAQGWGKDGGSAICAKRKESFKAKGTTETQSLKDRLKRKGWTDGTCRRDGKFRKVLAKYRWCLKMKNEHGIEQAPF</sequence>
<name>A0A9W7FVD3_9STRA</name>
<comment type="caution">
    <text evidence="2">The sequence shown here is derived from an EMBL/GenBank/DDBJ whole genome shotgun (WGS) entry which is preliminary data.</text>
</comment>
<keyword evidence="3" id="KW-1185">Reference proteome</keyword>
<organism evidence="2 3">
    <name type="scientific">Triparma columacea</name>
    <dbReference type="NCBI Taxonomy" id="722753"/>
    <lineage>
        <taxon>Eukaryota</taxon>
        <taxon>Sar</taxon>
        <taxon>Stramenopiles</taxon>
        <taxon>Ochrophyta</taxon>
        <taxon>Bolidophyceae</taxon>
        <taxon>Parmales</taxon>
        <taxon>Triparmaceae</taxon>
        <taxon>Triparma</taxon>
    </lineage>
</organism>
<evidence type="ECO:0000313" key="3">
    <source>
        <dbReference type="Proteomes" id="UP001165065"/>
    </source>
</evidence>
<accession>A0A9W7FVD3</accession>
<dbReference type="Proteomes" id="UP001165065">
    <property type="component" value="Unassembled WGS sequence"/>
</dbReference>
<proteinExistence type="predicted"/>
<feature type="compositionally biased region" description="Low complexity" evidence="1">
    <location>
        <begin position="239"/>
        <end position="248"/>
    </location>
</feature>
<feature type="compositionally biased region" description="Polar residues" evidence="1">
    <location>
        <begin position="216"/>
        <end position="228"/>
    </location>
</feature>
<dbReference type="AlphaFoldDB" id="A0A9W7FVD3"/>
<protein>
    <submittedName>
        <fullName evidence="2">Uncharacterized protein</fullName>
    </submittedName>
</protein>
<feature type="region of interest" description="Disordered" evidence="1">
    <location>
        <begin position="351"/>
        <end position="384"/>
    </location>
</feature>
<evidence type="ECO:0000313" key="2">
    <source>
        <dbReference type="EMBL" id="GMI19654.1"/>
    </source>
</evidence>
<evidence type="ECO:0000256" key="1">
    <source>
        <dbReference type="SAM" id="MobiDB-lite"/>
    </source>
</evidence>
<gene>
    <name evidence="2" type="ORF">TrCOL_g997</name>
</gene>
<dbReference type="EMBL" id="BRYA01000498">
    <property type="protein sequence ID" value="GMI19654.1"/>
    <property type="molecule type" value="Genomic_DNA"/>
</dbReference>
<feature type="compositionally biased region" description="Gly residues" evidence="1">
    <location>
        <begin position="249"/>
        <end position="260"/>
    </location>
</feature>